<dbReference type="CDD" id="cd24058">
    <property type="entry name" value="ASKHA_NBD_ROK_PPGK"/>
    <property type="match status" value="1"/>
</dbReference>
<keyword evidence="2" id="KW-1185">Reference proteome</keyword>
<evidence type="ECO:0000313" key="1">
    <source>
        <dbReference type="EMBL" id="MDT7044266.1"/>
    </source>
</evidence>
<sequence>MKKKTKASKHRNPNPKKSVRTLAIDIGGTGVKAIVLDDKGHPVTERGRIVTPRPATPQAILDTIAELAKGQGVFDRVSIGFPGVVRKGVTITAPNLDPSWKGFDLVHHVEQWLGKPVRAANDADVQGFGAIQGEGVELVVTLGTGFGSALFVDGRLVPNLEIAHHPFRSKKTYEEELGDKVLKEIGKKKWNHRLKLAIESLEALFNYDRLYMGGGNAKKVTLELPENVTLISNVAGLLGGIAFWQMDESPLVKMKVARS</sequence>
<accession>A0ABU3KD04</accession>
<comment type="caution">
    <text evidence="1">The sequence shown here is derived from an EMBL/GenBank/DDBJ whole genome shotgun (WGS) entry which is preliminary data.</text>
</comment>
<dbReference type="PANTHER" id="PTHR18964">
    <property type="entry name" value="ROK (REPRESSOR, ORF, KINASE) FAMILY"/>
    <property type="match status" value="1"/>
</dbReference>
<evidence type="ECO:0000313" key="2">
    <source>
        <dbReference type="Proteomes" id="UP001250932"/>
    </source>
</evidence>
<reference evidence="1 2" key="1">
    <citation type="journal article" date="2023" name="ISME J.">
        <title>Cultivation and genomic characterization of novel and ubiquitous marine nitrite-oxidizing bacteria from the Nitrospirales.</title>
        <authorList>
            <person name="Mueller A.J."/>
            <person name="Daebeler A."/>
            <person name="Herbold C.W."/>
            <person name="Kirkegaard R.H."/>
            <person name="Daims H."/>
        </authorList>
    </citation>
    <scope>NUCLEOTIDE SEQUENCE [LARGE SCALE GENOMIC DNA]</scope>
    <source>
        <strain evidence="1 2">EB</strain>
    </source>
</reference>
<dbReference type="Pfam" id="PF00480">
    <property type="entry name" value="ROK"/>
    <property type="match status" value="1"/>
</dbReference>
<proteinExistence type="predicted"/>
<dbReference type="EMBL" id="JAQOUE010000002">
    <property type="protein sequence ID" value="MDT7044266.1"/>
    <property type="molecule type" value="Genomic_DNA"/>
</dbReference>
<dbReference type="InterPro" id="IPR043129">
    <property type="entry name" value="ATPase_NBD"/>
</dbReference>
<dbReference type="InterPro" id="IPR000600">
    <property type="entry name" value="ROK"/>
</dbReference>
<dbReference type="Gene3D" id="3.30.420.40">
    <property type="match status" value="2"/>
</dbReference>
<dbReference type="SUPFAM" id="SSF53067">
    <property type="entry name" value="Actin-like ATPase domain"/>
    <property type="match status" value="1"/>
</dbReference>
<name>A0ABU3KD04_9BACT</name>
<dbReference type="Proteomes" id="UP001250932">
    <property type="component" value="Unassembled WGS sequence"/>
</dbReference>
<protein>
    <submittedName>
        <fullName evidence="1">ROK family protein</fullName>
    </submittedName>
</protein>
<gene>
    <name evidence="1" type="ORF">PPG34_18090</name>
</gene>
<organism evidence="1 2">
    <name type="scientific">Candidatus Nitronereus thalassa</name>
    <dbReference type="NCBI Taxonomy" id="3020898"/>
    <lineage>
        <taxon>Bacteria</taxon>
        <taxon>Pseudomonadati</taxon>
        <taxon>Nitrospirota</taxon>
        <taxon>Nitrospiria</taxon>
        <taxon>Nitrospirales</taxon>
        <taxon>Nitrospiraceae</taxon>
        <taxon>Candidatus Nitronereus</taxon>
    </lineage>
</organism>
<dbReference type="RefSeq" id="WP_313834851.1">
    <property type="nucleotide sequence ID" value="NZ_JAQOUE010000002.1"/>
</dbReference>